<evidence type="ECO:0000313" key="2">
    <source>
        <dbReference type="Proteomes" id="UP001283361"/>
    </source>
</evidence>
<name>A0AAE0YHH6_9GAST</name>
<comment type="caution">
    <text evidence="1">The sequence shown here is derived from an EMBL/GenBank/DDBJ whole genome shotgun (WGS) entry which is preliminary data.</text>
</comment>
<organism evidence="1 2">
    <name type="scientific">Elysia crispata</name>
    <name type="common">lettuce slug</name>
    <dbReference type="NCBI Taxonomy" id="231223"/>
    <lineage>
        <taxon>Eukaryota</taxon>
        <taxon>Metazoa</taxon>
        <taxon>Spiralia</taxon>
        <taxon>Lophotrochozoa</taxon>
        <taxon>Mollusca</taxon>
        <taxon>Gastropoda</taxon>
        <taxon>Heterobranchia</taxon>
        <taxon>Euthyneura</taxon>
        <taxon>Panpulmonata</taxon>
        <taxon>Sacoglossa</taxon>
        <taxon>Placobranchoidea</taxon>
        <taxon>Plakobranchidae</taxon>
        <taxon>Elysia</taxon>
    </lineage>
</organism>
<dbReference type="EMBL" id="JAWDGP010006169">
    <property type="protein sequence ID" value="KAK3746060.1"/>
    <property type="molecule type" value="Genomic_DNA"/>
</dbReference>
<keyword evidence="2" id="KW-1185">Reference proteome</keyword>
<dbReference type="Proteomes" id="UP001283361">
    <property type="component" value="Unassembled WGS sequence"/>
</dbReference>
<evidence type="ECO:0000313" key="1">
    <source>
        <dbReference type="EMBL" id="KAK3746060.1"/>
    </source>
</evidence>
<protein>
    <submittedName>
        <fullName evidence="1">Uncharacterized protein</fullName>
    </submittedName>
</protein>
<sequence length="129" mass="14364">MPGWYCTVPGVLSLARRPAISSRMTSSIFSPFILFVFEESWEAEGQRHPVSTALSRIYRDLGVLHRHQDTQENATTHLGTKSCQRSRGSAWARRFQLVPGGGESLTPTAHVSDFVTVFARARDVMSIAE</sequence>
<reference evidence="1" key="1">
    <citation type="journal article" date="2023" name="G3 (Bethesda)">
        <title>A reference genome for the long-term kleptoplast-retaining sea slug Elysia crispata morphotype clarki.</title>
        <authorList>
            <person name="Eastman K.E."/>
            <person name="Pendleton A.L."/>
            <person name="Shaikh M.A."/>
            <person name="Suttiyut T."/>
            <person name="Ogas R."/>
            <person name="Tomko P."/>
            <person name="Gavelis G."/>
            <person name="Widhalm J.R."/>
            <person name="Wisecaver J.H."/>
        </authorList>
    </citation>
    <scope>NUCLEOTIDE SEQUENCE</scope>
    <source>
        <strain evidence="1">ECLA1</strain>
    </source>
</reference>
<proteinExistence type="predicted"/>
<accession>A0AAE0YHH6</accession>
<dbReference type="AlphaFoldDB" id="A0AAE0YHH6"/>
<gene>
    <name evidence="1" type="ORF">RRG08_065225</name>
</gene>